<name>A0A6B2FV99_9LACO</name>
<accession>A0A6B2FV99</accession>
<dbReference type="RefSeq" id="WP_117689481.1">
    <property type="nucleotide sequence ID" value="NZ_CAKMAD010000011.1"/>
</dbReference>
<sequence>MKLLNGQEIRQYLNISTTVFYKFKRAGMPYHQLPEGRAYYLADEVEDWLKEAGFHKDTVTVWNK</sequence>
<dbReference type="InterPro" id="IPR009061">
    <property type="entry name" value="DNA-bd_dom_put_sf"/>
</dbReference>
<comment type="caution">
    <text evidence="1">The sequence shown here is derived from an EMBL/GenBank/DDBJ whole genome shotgun (WGS) entry which is preliminary data.</text>
</comment>
<evidence type="ECO:0000313" key="1">
    <source>
        <dbReference type="EMBL" id="NDJ74107.1"/>
    </source>
</evidence>
<dbReference type="SUPFAM" id="SSF46955">
    <property type="entry name" value="Putative DNA-binding domain"/>
    <property type="match status" value="1"/>
</dbReference>
<reference evidence="1" key="1">
    <citation type="submission" date="2020-01" db="EMBL/GenBank/DDBJ databases">
        <title>Vaginal microbiome of pregnant Indian women: Insights into the genome of dominants Lactobacillus species.</title>
        <authorList>
            <person name="Das B."/>
            <person name="Mehta O."/>
            <person name="Ghosh T.S."/>
            <person name="Kothidar A."/>
            <person name="Gowtham M.R."/>
            <person name="Mitra R."/>
            <person name="Kshetrapal P."/>
            <person name="Wadhwa N."/>
            <person name="Thiruvengadam R."/>
            <person name="Nair G.B."/>
            <person name="Bhatnagar S."/>
            <person name="Das B."/>
        </authorList>
    </citation>
    <scope>NUCLEOTIDE SEQUENCE</scope>
    <source>
        <strain evidence="1">Indica</strain>
    </source>
</reference>
<evidence type="ECO:0008006" key="2">
    <source>
        <dbReference type="Google" id="ProtNLM"/>
    </source>
</evidence>
<protein>
    <recommendedName>
        <fullName evidence="2">Helix-turn-helix domain-containing protein</fullName>
    </recommendedName>
</protein>
<gene>
    <name evidence="1" type="ORF">GWG61_06340</name>
</gene>
<dbReference type="AlphaFoldDB" id="A0A6B2FV99"/>
<dbReference type="EMBL" id="JAADJO010000013">
    <property type="protein sequence ID" value="NDJ74107.1"/>
    <property type="molecule type" value="Genomic_DNA"/>
</dbReference>
<organism evidence="1">
    <name type="scientific">Lactobacillus paragasseri</name>
    <dbReference type="NCBI Taxonomy" id="2107999"/>
    <lineage>
        <taxon>Bacteria</taxon>
        <taxon>Bacillati</taxon>
        <taxon>Bacillota</taxon>
        <taxon>Bacilli</taxon>
        <taxon>Lactobacillales</taxon>
        <taxon>Lactobacillaceae</taxon>
        <taxon>Lactobacillus</taxon>
    </lineage>
</organism>
<proteinExistence type="predicted"/>